<accession>A0A154P3A6</accession>
<name>A0A154P3A6_DUFNO</name>
<sequence>MSCTSTCVLASARLSLNPFTQPHSMFDYLFYTLFILYPSRKSFNLPSEKSMHSICGFYFISTTGNPSLGYTC</sequence>
<keyword evidence="2" id="KW-1185">Reference proteome</keyword>
<evidence type="ECO:0000313" key="1">
    <source>
        <dbReference type="EMBL" id="KZC06327.1"/>
    </source>
</evidence>
<organism evidence="1 2">
    <name type="scientific">Dufourea novaeangliae</name>
    <name type="common">Sweat bee</name>
    <dbReference type="NCBI Taxonomy" id="178035"/>
    <lineage>
        <taxon>Eukaryota</taxon>
        <taxon>Metazoa</taxon>
        <taxon>Ecdysozoa</taxon>
        <taxon>Arthropoda</taxon>
        <taxon>Hexapoda</taxon>
        <taxon>Insecta</taxon>
        <taxon>Pterygota</taxon>
        <taxon>Neoptera</taxon>
        <taxon>Endopterygota</taxon>
        <taxon>Hymenoptera</taxon>
        <taxon>Apocrita</taxon>
        <taxon>Aculeata</taxon>
        <taxon>Apoidea</taxon>
        <taxon>Anthophila</taxon>
        <taxon>Halictidae</taxon>
        <taxon>Rophitinae</taxon>
        <taxon>Dufourea</taxon>
    </lineage>
</organism>
<gene>
    <name evidence="1" type="ORF">WN55_10236</name>
</gene>
<proteinExistence type="predicted"/>
<reference evidence="1 2" key="1">
    <citation type="submission" date="2015-07" db="EMBL/GenBank/DDBJ databases">
        <title>The genome of Dufourea novaeangliae.</title>
        <authorList>
            <person name="Pan H."/>
            <person name="Kapheim K."/>
        </authorList>
    </citation>
    <scope>NUCLEOTIDE SEQUENCE [LARGE SCALE GENOMIC DNA]</scope>
    <source>
        <strain evidence="1">0120121106</strain>
        <tissue evidence="1">Whole body</tissue>
    </source>
</reference>
<dbReference type="AlphaFoldDB" id="A0A154P3A6"/>
<dbReference type="EMBL" id="KQ434809">
    <property type="protein sequence ID" value="KZC06327.1"/>
    <property type="molecule type" value="Genomic_DNA"/>
</dbReference>
<dbReference type="Proteomes" id="UP000076502">
    <property type="component" value="Unassembled WGS sequence"/>
</dbReference>
<evidence type="ECO:0000313" key="2">
    <source>
        <dbReference type="Proteomes" id="UP000076502"/>
    </source>
</evidence>
<protein>
    <submittedName>
        <fullName evidence="1">Uncharacterized protein</fullName>
    </submittedName>
</protein>